<reference evidence="1 2" key="1">
    <citation type="submission" date="2020-08" db="EMBL/GenBank/DDBJ databases">
        <title>Sequencing the genomes of 1000 actinobacteria strains.</title>
        <authorList>
            <person name="Klenk H.-P."/>
        </authorList>
    </citation>
    <scope>NUCLEOTIDE SEQUENCE [LARGE SCALE GENOMIC DNA]</scope>
    <source>
        <strain evidence="1 2">DSM 15626</strain>
    </source>
</reference>
<name>A0A841SB61_9ACTN</name>
<dbReference type="AlphaFoldDB" id="A0A841SB61"/>
<organism evidence="1 2">
    <name type="scientific">Kribbella sandramycini</name>
    <dbReference type="NCBI Taxonomy" id="60450"/>
    <lineage>
        <taxon>Bacteria</taxon>
        <taxon>Bacillati</taxon>
        <taxon>Actinomycetota</taxon>
        <taxon>Actinomycetes</taxon>
        <taxon>Propionibacteriales</taxon>
        <taxon>Kribbellaceae</taxon>
        <taxon>Kribbella</taxon>
    </lineage>
</organism>
<evidence type="ECO:0000313" key="1">
    <source>
        <dbReference type="EMBL" id="MBB6566675.1"/>
    </source>
</evidence>
<accession>A0A841SB61</accession>
<sequence>MHQGINIVVGLYVEISSRWSGGHGGWHHSLLGLFN</sequence>
<gene>
    <name evidence="1" type="ORF">HNR71_002312</name>
</gene>
<comment type="caution">
    <text evidence="1">The sequence shown here is derived from an EMBL/GenBank/DDBJ whole genome shotgun (WGS) entry which is preliminary data.</text>
</comment>
<dbReference type="EMBL" id="JACHKF010000001">
    <property type="protein sequence ID" value="MBB6566675.1"/>
    <property type="molecule type" value="Genomic_DNA"/>
</dbReference>
<protein>
    <submittedName>
        <fullName evidence="1">Uncharacterized protein</fullName>
    </submittedName>
</protein>
<dbReference type="Proteomes" id="UP000553957">
    <property type="component" value="Unassembled WGS sequence"/>
</dbReference>
<proteinExistence type="predicted"/>
<evidence type="ECO:0000313" key="2">
    <source>
        <dbReference type="Proteomes" id="UP000553957"/>
    </source>
</evidence>